<organism evidence="2">
    <name type="scientific">Streptomyces sp. R35</name>
    <dbReference type="NCBI Taxonomy" id="3238630"/>
    <lineage>
        <taxon>Bacteria</taxon>
        <taxon>Bacillati</taxon>
        <taxon>Actinomycetota</taxon>
        <taxon>Actinomycetes</taxon>
        <taxon>Kitasatosporales</taxon>
        <taxon>Streptomycetaceae</taxon>
        <taxon>Streptomyces</taxon>
    </lineage>
</organism>
<dbReference type="RefSeq" id="WP_369253894.1">
    <property type="nucleotide sequence ID" value="NZ_CP163440.1"/>
</dbReference>
<evidence type="ECO:0000313" key="2">
    <source>
        <dbReference type="EMBL" id="XDQ59442.1"/>
    </source>
</evidence>
<proteinExistence type="predicted"/>
<reference evidence="2" key="1">
    <citation type="submission" date="2024-07" db="EMBL/GenBank/DDBJ databases">
        <authorList>
            <person name="Yu S.T."/>
        </authorList>
    </citation>
    <scope>NUCLEOTIDE SEQUENCE</scope>
    <source>
        <strain evidence="2">R35</strain>
    </source>
</reference>
<evidence type="ECO:0000256" key="1">
    <source>
        <dbReference type="SAM" id="MobiDB-lite"/>
    </source>
</evidence>
<gene>
    <name evidence="2" type="ORF">AB5J50_00730</name>
</gene>
<accession>A0AB39RT95</accession>
<evidence type="ECO:0008006" key="3">
    <source>
        <dbReference type="Google" id="ProtNLM"/>
    </source>
</evidence>
<feature type="region of interest" description="Disordered" evidence="1">
    <location>
        <begin position="51"/>
        <end position="95"/>
    </location>
</feature>
<name>A0AB39RT95_9ACTN</name>
<dbReference type="EMBL" id="CP163440">
    <property type="protein sequence ID" value="XDQ59442.1"/>
    <property type="molecule type" value="Genomic_DNA"/>
</dbReference>
<dbReference type="AlphaFoldDB" id="A0AB39RT95"/>
<feature type="compositionally biased region" description="Polar residues" evidence="1">
    <location>
        <begin position="86"/>
        <end position="95"/>
    </location>
</feature>
<protein>
    <recommendedName>
        <fullName evidence="3">Recombinase</fullName>
    </recommendedName>
</protein>
<sequence length="95" mass="10949">MLSVNPKMLPRLDEIEEDLQARRKRAVTEGWQGEIEGIDLTLTFLRSKREQTRRFERSDPVSLGIPAIPEQPTTHRSQEHEPQPSGPNQPSQKHN</sequence>